<evidence type="ECO:0000259" key="13">
    <source>
        <dbReference type="Pfam" id="PF02882"/>
    </source>
</evidence>
<keyword evidence="4 11" id="KW-0658">Purine biosynthesis</keyword>
<dbReference type="Gene3D" id="3.40.50.720">
    <property type="entry name" value="NAD(P)-binding Rossmann-like Domain"/>
    <property type="match status" value="1"/>
</dbReference>
<evidence type="ECO:0000256" key="4">
    <source>
        <dbReference type="ARBA" id="ARBA00022755"/>
    </source>
</evidence>
<keyword evidence="6 11" id="KW-0521">NADP</keyword>
<gene>
    <name evidence="11" type="primary">folD</name>
    <name evidence="14" type="ORF">SAMN04490220_3200</name>
</gene>
<evidence type="ECO:0000259" key="12">
    <source>
        <dbReference type="Pfam" id="PF00763"/>
    </source>
</evidence>
<evidence type="ECO:0000256" key="7">
    <source>
        <dbReference type="ARBA" id="ARBA00023002"/>
    </source>
</evidence>
<dbReference type="GO" id="GO:0006164">
    <property type="term" value="P:purine nucleotide biosynthetic process"/>
    <property type="evidence" value="ECO:0007669"/>
    <property type="project" value="UniProtKB-KW"/>
</dbReference>
<dbReference type="InterPro" id="IPR020630">
    <property type="entry name" value="THF_DH/CycHdrlase_cat_dom"/>
</dbReference>
<dbReference type="InterPro" id="IPR020631">
    <property type="entry name" value="THF_DH/CycHdrlase_NAD-bd_dom"/>
</dbReference>
<dbReference type="InterPro" id="IPR046346">
    <property type="entry name" value="Aminoacid_DH-like_N_sf"/>
</dbReference>
<evidence type="ECO:0000256" key="5">
    <source>
        <dbReference type="ARBA" id="ARBA00022801"/>
    </source>
</evidence>
<feature type="binding site" evidence="11">
    <location>
        <begin position="164"/>
        <end position="166"/>
    </location>
    <ligand>
        <name>NADP(+)</name>
        <dbReference type="ChEBI" id="CHEBI:58349"/>
    </ligand>
</feature>
<dbReference type="GO" id="GO:0004477">
    <property type="term" value="F:methenyltetrahydrofolate cyclohydrolase activity"/>
    <property type="evidence" value="ECO:0007669"/>
    <property type="project" value="UniProtKB-UniRule"/>
</dbReference>
<evidence type="ECO:0000256" key="2">
    <source>
        <dbReference type="ARBA" id="ARBA00022563"/>
    </source>
</evidence>
<organism evidence="14 15">
    <name type="scientific">Rhodococcus jostii</name>
    <dbReference type="NCBI Taxonomy" id="132919"/>
    <lineage>
        <taxon>Bacteria</taxon>
        <taxon>Bacillati</taxon>
        <taxon>Actinomycetota</taxon>
        <taxon>Actinomycetes</taxon>
        <taxon>Mycobacteriales</taxon>
        <taxon>Nocardiaceae</taxon>
        <taxon>Rhodococcus</taxon>
    </lineage>
</organism>
<dbReference type="EMBL" id="FNTL01000004">
    <property type="protein sequence ID" value="SED00634.1"/>
    <property type="molecule type" value="Genomic_DNA"/>
</dbReference>
<dbReference type="GO" id="GO:0035999">
    <property type="term" value="P:tetrahydrofolate interconversion"/>
    <property type="evidence" value="ECO:0007669"/>
    <property type="project" value="UniProtKB-UniRule"/>
</dbReference>
<dbReference type="PRINTS" id="PR00085">
    <property type="entry name" value="THFDHDRGNASE"/>
</dbReference>
<feature type="domain" description="Tetrahydrofolate dehydrogenase/cyclohydrolase NAD(P)-binding" evidence="13">
    <location>
        <begin position="138"/>
        <end position="280"/>
    </location>
</feature>
<evidence type="ECO:0000256" key="6">
    <source>
        <dbReference type="ARBA" id="ARBA00022857"/>
    </source>
</evidence>
<dbReference type="OrthoDB" id="9803580at2"/>
<evidence type="ECO:0000313" key="14">
    <source>
        <dbReference type="EMBL" id="SED00634.1"/>
    </source>
</evidence>
<dbReference type="UniPathway" id="UPA00193"/>
<evidence type="ECO:0000256" key="10">
    <source>
        <dbReference type="ARBA" id="ARBA00023268"/>
    </source>
</evidence>
<dbReference type="GO" id="GO:0004488">
    <property type="term" value="F:methylenetetrahydrofolate dehydrogenase (NADP+) activity"/>
    <property type="evidence" value="ECO:0007669"/>
    <property type="project" value="UniProtKB-UniRule"/>
</dbReference>
<dbReference type="SUPFAM" id="SSF51735">
    <property type="entry name" value="NAD(P)-binding Rossmann-fold domains"/>
    <property type="match status" value="1"/>
</dbReference>
<comment type="catalytic activity">
    <reaction evidence="11">
        <text>(6R)-5,10-methylene-5,6,7,8-tetrahydrofolate + NADP(+) = (6R)-5,10-methenyltetrahydrofolate + NADPH</text>
        <dbReference type="Rhea" id="RHEA:22812"/>
        <dbReference type="ChEBI" id="CHEBI:15636"/>
        <dbReference type="ChEBI" id="CHEBI:57455"/>
        <dbReference type="ChEBI" id="CHEBI:57783"/>
        <dbReference type="ChEBI" id="CHEBI:58349"/>
        <dbReference type="EC" id="1.5.1.5"/>
    </reaction>
</comment>
<keyword evidence="8 11" id="KW-0368">Histidine biosynthesis</keyword>
<dbReference type="GO" id="GO:0000105">
    <property type="term" value="P:L-histidine biosynthetic process"/>
    <property type="evidence" value="ECO:0007669"/>
    <property type="project" value="UniProtKB-KW"/>
</dbReference>
<comment type="similarity">
    <text evidence="11">Belongs to the tetrahydrofolate dehydrogenase/cyclohydrolase family.</text>
</comment>
<comment type="function">
    <text evidence="11">Catalyzes the oxidation of 5,10-methylenetetrahydrofolate to 5,10-methenyltetrahydrofolate and then the hydrolysis of 5,10-methenyltetrahydrofolate to 10-formyltetrahydrofolate.</text>
</comment>
<accession>A0A1H4X7D6</accession>
<dbReference type="InterPro" id="IPR036291">
    <property type="entry name" value="NAD(P)-bd_dom_sf"/>
</dbReference>
<keyword evidence="9 11" id="KW-0486">Methionine biosynthesis</keyword>
<sequence length="297" mass="30183">MTRSLGGAELAASIRNDASVAADALSEIGIRPTLAVVLATDDESTAWYVRSIASAAKRTGILCDIVDLGPSATTEQIHTTLVELGHDPDVHGIILQTPLPEGTDLDALREAINPAKDIDGANPVSLGRLVARLPAFAPATAQAVIALLDHHGIDLHGKTAAVVGRSTVVGSPAAHLLVQRNATVTVCHRHTADLVAATRDAEILVVAVGIPGLIRAEHVAEGAVVIDVGTTATDDGQLLGDVDFAAVDGRAGALTPVPGGVGPVTTALLLNHTVDAAATQYAQTRSDALLTGSRSGG</sequence>
<proteinExistence type="inferred from homology"/>
<evidence type="ECO:0000313" key="15">
    <source>
        <dbReference type="Proteomes" id="UP000183407"/>
    </source>
</evidence>
<dbReference type="EC" id="3.5.4.9" evidence="11"/>
<dbReference type="PANTHER" id="PTHR48099:SF5">
    <property type="entry name" value="C-1-TETRAHYDROFOLATE SYNTHASE, CYTOPLASMIC"/>
    <property type="match status" value="1"/>
</dbReference>
<comment type="catalytic activity">
    <reaction evidence="11">
        <text>(6R)-5,10-methenyltetrahydrofolate + H2O = (6R)-10-formyltetrahydrofolate + H(+)</text>
        <dbReference type="Rhea" id="RHEA:23700"/>
        <dbReference type="ChEBI" id="CHEBI:15377"/>
        <dbReference type="ChEBI" id="CHEBI:15378"/>
        <dbReference type="ChEBI" id="CHEBI:57455"/>
        <dbReference type="ChEBI" id="CHEBI:195366"/>
        <dbReference type="EC" id="3.5.4.9"/>
    </reaction>
</comment>
<dbReference type="AlphaFoldDB" id="A0A1H4X7D6"/>
<keyword evidence="10 11" id="KW-0511">Multifunctional enzyme</keyword>
<dbReference type="Proteomes" id="UP000183407">
    <property type="component" value="Unassembled WGS sequence"/>
</dbReference>
<evidence type="ECO:0000256" key="11">
    <source>
        <dbReference type="HAMAP-Rule" id="MF_01576"/>
    </source>
</evidence>
<dbReference type="GO" id="GO:0009086">
    <property type="term" value="P:methionine biosynthetic process"/>
    <property type="evidence" value="ECO:0007669"/>
    <property type="project" value="UniProtKB-KW"/>
</dbReference>
<dbReference type="EC" id="1.5.1.5" evidence="11"/>
<reference evidence="15" key="1">
    <citation type="submission" date="2016-10" db="EMBL/GenBank/DDBJ databases">
        <authorList>
            <person name="Varghese N."/>
        </authorList>
    </citation>
    <scope>NUCLEOTIDE SEQUENCE [LARGE SCALE GENOMIC DNA]</scope>
    <source>
        <strain evidence="15">DSM 44719</strain>
    </source>
</reference>
<dbReference type="SUPFAM" id="SSF53223">
    <property type="entry name" value="Aminoacid dehydrogenase-like, N-terminal domain"/>
    <property type="match status" value="1"/>
</dbReference>
<dbReference type="Pfam" id="PF02882">
    <property type="entry name" value="THF_DHG_CYH_C"/>
    <property type="match status" value="1"/>
</dbReference>
<dbReference type="HAMAP" id="MF_01576">
    <property type="entry name" value="THF_DHG_CYH"/>
    <property type="match status" value="1"/>
</dbReference>
<keyword evidence="2 11" id="KW-0554">One-carbon metabolism</keyword>
<evidence type="ECO:0000256" key="3">
    <source>
        <dbReference type="ARBA" id="ARBA00022605"/>
    </source>
</evidence>
<dbReference type="Pfam" id="PF00763">
    <property type="entry name" value="THF_DHG_CYH"/>
    <property type="match status" value="1"/>
</dbReference>
<dbReference type="GO" id="GO:0005829">
    <property type="term" value="C:cytosol"/>
    <property type="evidence" value="ECO:0007669"/>
    <property type="project" value="TreeGrafter"/>
</dbReference>
<evidence type="ECO:0000256" key="8">
    <source>
        <dbReference type="ARBA" id="ARBA00023102"/>
    </source>
</evidence>
<dbReference type="PANTHER" id="PTHR48099">
    <property type="entry name" value="C-1-TETRAHYDROFOLATE SYNTHASE, CYTOPLASMIC-RELATED"/>
    <property type="match status" value="1"/>
</dbReference>
<evidence type="ECO:0000256" key="1">
    <source>
        <dbReference type="ARBA" id="ARBA00004777"/>
    </source>
</evidence>
<keyword evidence="7 11" id="KW-0560">Oxidoreductase</keyword>
<keyword evidence="3 11" id="KW-0028">Amino-acid biosynthesis</keyword>
<feature type="domain" description="Tetrahydrofolate dehydrogenase/cyclohydrolase catalytic" evidence="12">
    <location>
        <begin position="6"/>
        <end position="119"/>
    </location>
</feature>
<evidence type="ECO:0000256" key="9">
    <source>
        <dbReference type="ARBA" id="ARBA00023167"/>
    </source>
</evidence>
<dbReference type="Gene3D" id="3.40.50.10860">
    <property type="entry name" value="Leucine Dehydrogenase, chain A, domain 1"/>
    <property type="match status" value="1"/>
</dbReference>
<comment type="subunit">
    <text evidence="11">Homodimer.</text>
</comment>
<protein>
    <recommendedName>
        <fullName evidence="11">Bifunctional protein FolD</fullName>
    </recommendedName>
    <domain>
        <recommendedName>
            <fullName evidence="11">Methylenetetrahydrofolate dehydrogenase</fullName>
            <ecNumber evidence="11">1.5.1.5</ecNumber>
        </recommendedName>
    </domain>
    <domain>
        <recommendedName>
            <fullName evidence="11">Methenyltetrahydrofolate cyclohydrolase</fullName>
            <ecNumber evidence="11">3.5.4.9</ecNumber>
        </recommendedName>
    </domain>
</protein>
<feature type="binding site" evidence="11">
    <location>
        <position position="230"/>
    </location>
    <ligand>
        <name>NADP(+)</name>
        <dbReference type="ChEBI" id="CHEBI:58349"/>
    </ligand>
</feature>
<comment type="caution">
    <text evidence="11">Lacks conserved residue(s) required for the propagation of feature annotation.</text>
</comment>
<dbReference type="CDD" id="cd01080">
    <property type="entry name" value="NAD_bind_m-THF_DH_Cyclohyd"/>
    <property type="match status" value="1"/>
</dbReference>
<comment type="pathway">
    <text evidence="1 11">One-carbon metabolism; tetrahydrofolate interconversion.</text>
</comment>
<name>A0A1H4X7D6_RHOJO</name>
<keyword evidence="5 11" id="KW-0378">Hydrolase</keyword>
<dbReference type="RefSeq" id="WP_073361288.1">
    <property type="nucleotide sequence ID" value="NZ_FNTL01000004.1"/>
</dbReference>
<dbReference type="InterPro" id="IPR000672">
    <property type="entry name" value="THF_DH/CycHdrlase"/>
</dbReference>